<reference evidence="2 3" key="1">
    <citation type="journal article" date="2015" name="Biotechnol. Biofuels">
        <title>Enhanced degradation of softwood versus hardwood by the white-rot fungus Pycnoporus coccineus.</title>
        <authorList>
            <person name="Couturier M."/>
            <person name="Navarro D."/>
            <person name="Chevret D."/>
            <person name="Henrissat B."/>
            <person name="Piumi F."/>
            <person name="Ruiz-Duenas F.J."/>
            <person name="Martinez A.T."/>
            <person name="Grigoriev I.V."/>
            <person name="Riley R."/>
            <person name="Lipzen A."/>
            <person name="Berrin J.G."/>
            <person name="Master E.R."/>
            <person name="Rosso M.N."/>
        </authorList>
    </citation>
    <scope>NUCLEOTIDE SEQUENCE [LARGE SCALE GENOMIC DNA]</scope>
    <source>
        <strain evidence="2 3">BRFM310</strain>
    </source>
</reference>
<feature type="compositionally biased region" description="Polar residues" evidence="1">
    <location>
        <begin position="42"/>
        <end position="52"/>
    </location>
</feature>
<feature type="compositionally biased region" description="Polar residues" evidence="1">
    <location>
        <begin position="65"/>
        <end position="75"/>
    </location>
</feature>
<feature type="compositionally biased region" description="Basic and acidic residues" evidence="1">
    <location>
        <begin position="18"/>
        <end position="34"/>
    </location>
</feature>
<dbReference type="AlphaFoldDB" id="A0A1Y2IP21"/>
<gene>
    <name evidence="2" type="ORF">PYCCODRAFT_314318</name>
</gene>
<dbReference type="OrthoDB" id="2743201at2759"/>
<accession>A0A1Y2IP21</accession>
<keyword evidence="3" id="KW-1185">Reference proteome</keyword>
<feature type="region of interest" description="Disordered" evidence="1">
    <location>
        <begin position="1"/>
        <end position="82"/>
    </location>
</feature>
<dbReference type="EMBL" id="KZ084103">
    <property type="protein sequence ID" value="OSD02866.1"/>
    <property type="molecule type" value="Genomic_DNA"/>
</dbReference>
<protein>
    <submittedName>
        <fullName evidence="2">Uncharacterized protein</fullName>
    </submittedName>
</protein>
<dbReference type="Proteomes" id="UP000193067">
    <property type="component" value="Unassembled WGS sequence"/>
</dbReference>
<name>A0A1Y2IP21_TRAC3</name>
<evidence type="ECO:0000313" key="3">
    <source>
        <dbReference type="Proteomes" id="UP000193067"/>
    </source>
</evidence>
<feature type="region of interest" description="Disordered" evidence="1">
    <location>
        <begin position="191"/>
        <end position="276"/>
    </location>
</feature>
<proteinExistence type="predicted"/>
<feature type="compositionally biased region" description="Polar residues" evidence="1">
    <location>
        <begin position="212"/>
        <end position="226"/>
    </location>
</feature>
<sequence>MMFDRMFKNKDNGSYTDLTRKSRVDKHKAAEYYGRRPRTAPPSGNTSPSPEAQNAAARYRHSLNDSDMSPYQASTEPFRYTSPDEYATTSTLDVPIVAPRPISAPTTGMSTSEDSPCPRMVRQPSGASNELRNPFRNNTSDSFASVGRSNSFDSFVEMVVPVHRTVRAIRPTQVVESPGHQPQKAAIFTTHEVSEERPDEPPSIASVLSDPFTDSHTASPLATPSASGVEGPARLVEPAARRPASARSRWSLLKSPRRSSRDFLPHVSIPPGVMSPVRDSRLAFWSKAS</sequence>
<evidence type="ECO:0000256" key="1">
    <source>
        <dbReference type="SAM" id="MobiDB-lite"/>
    </source>
</evidence>
<feature type="region of interest" description="Disordered" evidence="1">
    <location>
        <begin position="98"/>
        <end position="137"/>
    </location>
</feature>
<feature type="compositionally biased region" description="Basic and acidic residues" evidence="1">
    <location>
        <begin position="1"/>
        <end position="11"/>
    </location>
</feature>
<feature type="compositionally biased region" description="Polar residues" evidence="1">
    <location>
        <begin position="104"/>
        <end position="114"/>
    </location>
</feature>
<organism evidence="2 3">
    <name type="scientific">Trametes coccinea (strain BRFM310)</name>
    <name type="common">Pycnoporus coccineus</name>
    <dbReference type="NCBI Taxonomy" id="1353009"/>
    <lineage>
        <taxon>Eukaryota</taxon>
        <taxon>Fungi</taxon>
        <taxon>Dikarya</taxon>
        <taxon>Basidiomycota</taxon>
        <taxon>Agaricomycotina</taxon>
        <taxon>Agaricomycetes</taxon>
        <taxon>Polyporales</taxon>
        <taxon>Polyporaceae</taxon>
        <taxon>Trametes</taxon>
    </lineage>
</organism>
<feature type="compositionally biased region" description="Polar residues" evidence="1">
    <location>
        <begin position="125"/>
        <end position="137"/>
    </location>
</feature>
<evidence type="ECO:0000313" key="2">
    <source>
        <dbReference type="EMBL" id="OSD02866.1"/>
    </source>
</evidence>